<evidence type="ECO:0000313" key="3">
    <source>
        <dbReference type="EMBL" id="GMR55653.1"/>
    </source>
</evidence>
<dbReference type="GO" id="GO:0005506">
    <property type="term" value="F:iron ion binding"/>
    <property type="evidence" value="ECO:0007669"/>
    <property type="project" value="InterPro"/>
</dbReference>
<keyword evidence="2" id="KW-0560">Oxidoreductase</keyword>
<organism evidence="3 4">
    <name type="scientific">Pristionchus mayeri</name>
    <dbReference type="NCBI Taxonomy" id="1317129"/>
    <lineage>
        <taxon>Eukaryota</taxon>
        <taxon>Metazoa</taxon>
        <taxon>Ecdysozoa</taxon>
        <taxon>Nematoda</taxon>
        <taxon>Chromadorea</taxon>
        <taxon>Rhabditida</taxon>
        <taxon>Rhabditina</taxon>
        <taxon>Diplogasteromorpha</taxon>
        <taxon>Diplogasteroidea</taxon>
        <taxon>Neodiplogasteridae</taxon>
        <taxon>Pristionchus</taxon>
    </lineage>
</organism>
<proteinExistence type="inferred from homology"/>
<dbReference type="EMBL" id="BTRK01000005">
    <property type="protein sequence ID" value="GMR55653.1"/>
    <property type="molecule type" value="Genomic_DNA"/>
</dbReference>
<dbReference type="InterPro" id="IPR001128">
    <property type="entry name" value="Cyt_P450"/>
</dbReference>
<name>A0AAN5D2X5_9BILA</name>
<evidence type="ECO:0000256" key="2">
    <source>
        <dbReference type="ARBA" id="ARBA00023033"/>
    </source>
</evidence>
<evidence type="ECO:0008006" key="5">
    <source>
        <dbReference type="Google" id="ProtNLM"/>
    </source>
</evidence>
<dbReference type="GO" id="GO:0004497">
    <property type="term" value="F:monooxygenase activity"/>
    <property type="evidence" value="ECO:0007669"/>
    <property type="project" value="UniProtKB-KW"/>
</dbReference>
<comment type="caution">
    <text evidence="3">The sequence shown here is derived from an EMBL/GenBank/DDBJ whole genome shotgun (WGS) entry which is preliminary data.</text>
</comment>
<keyword evidence="2" id="KW-0503">Monooxygenase</keyword>
<dbReference type="Gene3D" id="1.10.630.10">
    <property type="entry name" value="Cytochrome P450"/>
    <property type="match status" value="1"/>
</dbReference>
<evidence type="ECO:0000313" key="4">
    <source>
        <dbReference type="Proteomes" id="UP001328107"/>
    </source>
</evidence>
<reference evidence="4" key="1">
    <citation type="submission" date="2022-10" db="EMBL/GenBank/DDBJ databases">
        <title>Genome assembly of Pristionchus species.</title>
        <authorList>
            <person name="Yoshida K."/>
            <person name="Sommer R.J."/>
        </authorList>
    </citation>
    <scope>NUCLEOTIDE SEQUENCE [LARGE SCALE GENOMIC DNA]</scope>
    <source>
        <strain evidence="4">RS5460</strain>
    </source>
</reference>
<dbReference type="Proteomes" id="UP001328107">
    <property type="component" value="Unassembled WGS sequence"/>
</dbReference>
<dbReference type="GO" id="GO:0020037">
    <property type="term" value="F:heme binding"/>
    <property type="evidence" value="ECO:0007669"/>
    <property type="project" value="InterPro"/>
</dbReference>
<dbReference type="Pfam" id="PF00067">
    <property type="entry name" value="p450"/>
    <property type="match status" value="1"/>
</dbReference>
<feature type="non-terminal residue" evidence="3">
    <location>
        <position position="144"/>
    </location>
</feature>
<protein>
    <recommendedName>
        <fullName evidence="5">Cytochrome P450</fullName>
    </recommendedName>
</protein>
<dbReference type="InterPro" id="IPR036396">
    <property type="entry name" value="Cyt_P450_sf"/>
</dbReference>
<sequence>DFGMGKNVMEAQVKSSMEECMKNLESIEDKSAVDFRWPLQILVANVINEVLFGYHYKYNDCKRLMDFSNNLAAHMENMRKNPLVFLIMQFPFLARFPSIGWRGHGQYKRNCKYFHDHIREDIRRCLMTYDENVEPACFVHAYKQ</sequence>
<dbReference type="AlphaFoldDB" id="A0AAN5D2X5"/>
<evidence type="ECO:0000256" key="1">
    <source>
        <dbReference type="ARBA" id="ARBA00010617"/>
    </source>
</evidence>
<gene>
    <name evidence="3" type="ORF">PMAYCL1PPCAC_25848</name>
</gene>
<keyword evidence="4" id="KW-1185">Reference proteome</keyword>
<accession>A0AAN5D2X5</accession>
<dbReference type="PANTHER" id="PTHR24284">
    <property type="entry name" value="CYTOCHROME P450 FAMILY"/>
    <property type="match status" value="1"/>
</dbReference>
<feature type="non-terminal residue" evidence="3">
    <location>
        <position position="1"/>
    </location>
</feature>
<comment type="similarity">
    <text evidence="1">Belongs to the cytochrome P450 family.</text>
</comment>
<dbReference type="SUPFAM" id="SSF48264">
    <property type="entry name" value="Cytochrome P450"/>
    <property type="match status" value="1"/>
</dbReference>
<dbReference type="GO" id="GO:0016705">
    <property type="term" value="F:oxidoreductase activity, acting on paired donors, with incorporation or reduction of molecular oxygen"/>
    <property type="evidence" value="ECO:0007669"/>
    <property type="project" value="InterPro"/>
</dbReference>
<dbReference type="PANTHER" id="PTHR24284:SF1">
    <property type="entry name" value="CYTOCHROME P450 FAMILY"/>
    <property type="match status" value="1"/>
</dbReference>